<proteinExistence type="predicted"/>
<dbReference type="RefSeq" id="WP_008480256.1">
    <property type="nucleotide sequence ID" value="NZ_CAGS01000436.1"/>
</dbReference>
<dbReference type="AlphaFoldDB" id="I4EL25"/>
<keyword evidence="3" id="KW-1185">Reference proteome</keyword>
<organism evidence="2 3">
    <name type="scientific">Nitrolancea hollandica Lb</name>
    <dbReference type="NCBI Taxonomy" id="1129897"/>
    <lineage>
        <taxon>Bacteria</taxon>
        <taxon>Pseudomonadati</taxon>
        <taxon>Thermomicrobiota</taxon>
        <taxon>Thermomicrobia</taxon>
        <taxon>Sphaerobacterales</taxon>
        <taxon>Sphaerobacterineae</taxon>
        <taxon>Sphaerobacteraceae</taxon>
        <taxon>Nitrolancea</taxon>
    </lineage>
</organism>
<keyword evidence="1" id="KW-0175">Coiled coil</keyword>
<name>I4EL25_9BACT</name>
<dbReference type="EMBL" id="CAGS01000436">
    <property type="protein sequence ID" value="CCF85387.1"/>
    <property type="molecule type" value="Genomic_DNA"/>
</dbReference>
<accession>I4EL25</accession>
<evidence type="ECO:0000313" key="3">
    <source>
        <dbReference type="Proteomes" id="UP000004221"/>
    </source>
</evidence>
<comment type="caution">
    <text evidence="2">The sequence shown here is derived from an EMBL/GenBank/DDBJ whole genome shotgun (WGS) entry which is preliminary data.</text>
</comment>
<sequence length="466" mass="53921">MRDLFEQREQPKTEPKHEYEVTFSRWLWATGNRLWERSGNGEAYQAAIAAANGDRPPVNIRSRQDPYRGNDVGARALVRIRPGQALVSFKTTSGPTVSLGKYISAADPEQLIKEIDNLEVQFLRKIDAARNESRSEPTKVYEISFSRYLWKPSRFGWAREGHVHIYDAMIAAAKGERSPVKVISRQQSYGEFKCQASIEVVVSQGKAGVNFNTSGLNSDVETGRLIFESDPETLITAINQAEFDFIRRLGEPTKVLDPVKVYEIDLRVELWNNLREEWASYRYGDAFDAVVKAWNGEGPQVEIQSHVRNYEDYGPAALTVVVKKQEADIHFRTLRDFPQIHAKETYRHGVPELFFNRVNQLEWDFIRAIEKARRAQQRKEERQAEDNDQLNKLHADVAFYRRKVERLQEELRQVRESRNQEVEQVQRLKRQVRVQDGDIAVLRAALKDRDAKLVQFKQSLHDLAHS</sequence>
<protein>
    <submittedName>
        <fullName evidence="2">Uncharacterized protein</fullName>
    </submittedName>
</protein>
<feature type="coiled-coil region" evidence="1">
    <location>
        <begin position="369"/>
        <end position="431"/>
    </location>
</feature>
<gene>
    <name evidence="2" type="ORF">NITHO_4910002</name>
</gene>
<evidence type="ECO:0000256" key="1">
    <source>
        <dbReference type="SAM" id="Coils"/>
    </source>
</evidence>
<reference evidence="2 3" key="1">
    <citation type="journal article" date="2012" name="ISME J.">
        <title>Nitrification expanded: discovery, physiology and genomics of a nitrite-oxidizing bacterium from the phylum Chloroflexi.</title>
        <authorList>
            <person name="Sorokin D.Y."/>
            <person name="Lucker S."/>
            <person name="Vejmelkova D."/>
            <person name="Kostrikina N.A."/>
            <person name="Kleerebezem R."/>
            <person name="Rijpstra W.I."/>
            <person name="Damste J.S."/>
            <person name="Le Paslier D."/>
            <person name="Muyzer G."/>
            <person name="Wagner M."/>
            <person name="van Loosdrecht M.C."/>
            <person name="Daims H."/>
        </authorList>
    </citation>
    <scope>NUCLEOTIDE SEQUENCE [LARGE SCALE GENOMIC DNA]</scope>
    <source>
        <strain evidence="3">none</strain>
    </source>
</reference>
<dbReference type="Proteomes" id="UP000004221">
    <property type="component" value="Unassembled WGS sequence"/>
</dbReference>
<evidence type="ECO:0000313" key="2">
    <source>
        <dbReference type="EMBL" id="CCF85387.1"/>
    </source>
</evidence>